<name>A0A8H7CG74_9AGAR</name>
<proteinExistence type="predicted"/>
<comment type="caution">
    <text evidence="1">The sequence shown here is derived from an EMBL/GenBank/DDBJ whole genome shotgun (WGS) entry which is preliminary data.</text>
</comment>
<dbReference type="Proteomes" id="UP000623467">
    <property type="component" value="Unassembled WGS sequence"/>
</dbReference>
<dbReference type="AlphaFoldDB" id="A0A8H7CG74"/>
<protein>
    <submittedName>
        <fullName evidence="1">Uncharacterized protein</fullName>
    </submittedName>
</protein>
<keyword evidence="2" id="KW-1185">Reference proteome</keyword>
<organism evidence="1 2">
    <name type="scientific">Mycena sanguinolenta</name>
    <dbReference type="NCBI Taxonomy" id="230812"/>
    <lineage>
        <taxon>Eukaryota</taxon>
        <taxon>Fungi</taxon>
        <taxon>Dikarya</taxon>
        <taxon>Basidiomycota</taxon>
        <taxon>Agaricomycotina</taxon>
        <taxon>Agaricomycetes</taxon>
        <taxon>Agaricomycetidae</taxon>
        <taxon>Agaricales</taxon>
        <taxon>Marasmiineae</taxon>
        <taxon>Mycenaceae</taxon>
        <taxon>Mycena</taxon>
    </lineage>
</organism>
<evidence type="ECO:0000313" key="2">
    <source>
        <dbReference type="Proteomes" id="UP000623467"/>
    </source>
</evidence>
<dbReference type="EMBL" id="JACAZH010000042">
    <property type="protein sequence ID" value="KAF7335201.1"/>
    <property type="molecule type" value="Genomic_DNA"/>
</dbReference>
<reference evidence="1" key="1">
    <citation type="submission" date="2020-05" db="EMBL/GenBank/DDBJ databases">
        <title>Mycena genomes resolve the evolution of fungal bioluminescence.</title>
        <authorList>
            <person name="Tsai I.J."/>
        </authorList>
    </citation>
    <scope>NUCLEOTIDE SEQUENCE</scope>
    <source>
        <strain evidence="1">160909Yilan</strain>
    </source>
</reference>
<sequence length="148" mass="17298">MLPISNAHRTSSGILEDSIKRVEEMLELAKARCARSYPKLMYIAHDFLELESSVSGIKYQLLEANHVSTWNEFKKYLENSKEMWRNIRRYEKELKEIQTSILRINEAERQHELSGKIQTSHEIISSLTPGSAMNRRLRSSARVYEPMV</sequence>
<accession>A0A8H7CG74</accession>
<gene>
    <name evidence="1" type="ORF">MSAN_02353400</name>
</gene>
<dbReference type="OrthoDB" id="2948624at2759"/>
<evidence type="ECO:0000313" key="1">
    <source>
        <dbReference type="EMBL" id="KAF7335201.1"/>
    </source>
</evidence>